<dbReference type="Proteomes" id="UP000314987">
    <property type="component" value="Unassembled WGS sequence"/>
</dbReference>
<keyword evidence="2" id="KW-1185">Reference proteome</keyword>
<dbReference type="Ensembl" id="ENSVURT00010013935.1">
    <property type="protein sequence ID" value="ENSVURP00010012245.1"/>
    <property type="gene ID" value="ENSVURG00010009469.1"/>
</dbReference>
<evidence type="ECO:0000313" key="1">
    <source>
        <dbReference type="Ensembl" id="ENSVURP00010012245.1"/>
    </source>
</evidence>
<dbReference type="PANTHER" id="PTHR37860:SF2">
    <property type="entry name" value="VITELLOGENIN DOMAIN-CONTAINING PROTEIN"/>
    <property type="match status" value="1"/>
</dbReference>
<evidence type="ECO:0000313" key="2">
    <source>
        <dbReference type="Proteomes" id="UP000314987"/>
    </source>
</evidence>
<dbReference type="OMA" id="GHEFHCT"/>
<reference evidence="1" key="2">
    <citation type="submission" date="2025-08" db="UniProtKB">
        <authorList>
            <consortium name="Ensembl"/>
        </authorList>
    </citation>
    <scope>IDENTIFICATION</scope>
</reference>
<dbReference type="STRING" id="29139.ENSVURP00010012245"/>
<reference evidence="2" key="1">
    <citation type="submission" date="2018-12" db="EMBL/GenBank/DDBJ databases">
        <authorList>
            <person name="Yazar S."/>
        </authorList>
    </citation>
    <scope>NUCLEOTIDE SEQUENCE [LARGE SCALE GENOMIC DNA]</scope>
</reference>
<dbReference type="PANTHER" id="PTHR37860">
    <property type="entry name" value="AGAP008810-PA"/>
    <property type="match status" value="1"/>
</dbReference>
<dbReference type="GeneTree" id="ENSGT00440000038757"/>
<name>A0A4X2KSC7_VOMUR</name>
<dbReference type="AlphaFoldDB" id="A0A4X2KSC7"/>
<accession>A0A4X2KSC7</accession>
<organism evidence="1 2">
    <name type="scientific">Vombatus ursinus</name>
    <name type="common">Common wombat</name>
    <dbReference type="NCBI Taxonomy" id="29139"/>
    <lineage>
        <taxon>Eukaryota</taxon>
        <taxon>Metazoa</taxon>
        <taxon>Chordata</taxon>
        <taxon>Craniata</taxon>
        <taxon>Vertebrata</taxon>
        <taxon>Euteleostomi</taxon>
        <taxon>Mammalia</taxon>
        <taxon>Metatheria</taxon>
        <taxon>Diprotodontia</taxon>
        <taxon>Vombatidae</taxon>
        <taxon>Vombatus</taxon>
    </lineage>
</organism>
<gene>
    <name evidence="1" type="primary">LOC114025854</name>
</gene>
<proteinExistence type="predicted"/>
<protein>
    <submittedName>
        <fullName evidence="1">Uncharacterized protein</fullName>
    </submittedName>
</protein>
<reference evidence="1" key="3">
    <citation type="submission" date="2025-09" db="UniProtKB">
        <authorList>
            <consortium name="Ensembl"/>
        </authorList>
    </citation>
    <scope>IDENTIFICATION</scope>
</reference>
<dbReference type="Pfam" id="PF21013">
    <property type="entry name" value="LOC400499"/>
    <property type="match status" value="1"/>
</dbReference>
<dbReference type="InterPro" id="IPR048484">
    <property type="entry name" value="LOC400499-like"/>
</dbReference>
<sequence length="610" mass="70108">MGNITKQVGRKMTFSVSLLNVLKDKAFLSAILEKKAEDGLQLYALEGEVYLPDILGFHAIGLLQQRGSLWTNALRIKYGLLGEAKHLQQECNAGQKLKVENRLEVYKLDLGHEFHCTQVPTYNHKVQLQHEESVSRLHSMLEVSYGKHWDEINNKKKLRISQTFKNDSGPSLSNYFMEFLLQVPERQVDYRTQLQHSSFSQGHVESSTHLKVQYNGRLPFMAGLQWKDMSRGLQWKWEGALNLDTPWLLLSLAHRLHQPHRAVYQATWELTTGKALSIKNLVVELSCKDKLQDKEGKIHIYTPTTTYLRASTLITWDQSVLRSQGELVTTWSPLVQIKVHLENHWDKKLFHCWLKGPRQGLNLTSAYKHTEQPRKTTVLIMALWTDSKSQPIGLHLEGQLEELKRESLLYQKRGTLQLRHPLKLPIPKSLLLQETFTVDKNQKYYMLETKVLVNGLEECLQTLTLGYQADCPYICVTLTHPYNSKVIPKSIDTCLLTKIRQSGNQEVEAALKVNQKDILHLKGRHRNRSMEGNFRHDVNLDLTHSTQLRIPQALGLHGEIFFTQHPEGEFDCGVALQAAISQKVTSQFLLQLNGSKSHFGFFSQLRHPAR</sequence>